<reference evidence="1 2" key="1">
    <citation type="submission" date="2020-04" db="EMBL/GenBank/DDBJ databases">
        <title>Ralstonia insidiosa genome sequencing and assembly.</title>
        <authorList>
            <person name="Martins R.C.R."/>
            <person name="Perdigao-Neto L.V."/>
            <person name="Levin A.S.S."/>
            <person name="Costa S.F."/>
        </authorList>
    </citation>
    <scope>NUCLEOTIDE SEQUENCE [LARGE SCALE GENOMIC DNA]</scope>
    <source>
        <strain evidence="1 2">5047</strain>
    </source>
</reference>
<dbReference type="Proteomes" id="UP000575469">
    <property type="component" value="Unassembled WGS sequence"/>
</dbReference>
<proteinExistence type="predicted"/>
<sequence>MAIQRVGEKLIKRSVFVEKDDYELLVKYSELKDQSISAAFRELMSQSRMYILGRIEKIEQEKLLIQEAIRKHEAVASIQDDTKLESKPDQFADYRAPGHADIFPPSSNQF</sequence>
<dbReference type="EMBL" id="JABBZM010000008">
    <property type="protein sequence ID" value="NMV38256.1"/>
    <property type="molecule type" value="Genomic_DNA"/>
</dbReference>
<name>A0A848P0Q9_9RALS</name>
<evidence type="ECO:0000313" key="1">
    <source>
        <dbReference type="EMBL" id="NMV38256.1"/>
    </source>
</evidence>
<dbReference type="AlphaFoldDB" id="A0A848P0Q9"/>
<dbReference type="RefSeq" id="WP_169340047.1">
    <property type="nucleotide sequence ID" value="NZ_JABBZM010000008.1"/>
</dbReference>
<evidence type="ECO:0000313" key="2">
    <source>
        <dbReference type="Proteomes" id="UP000575469"/>
    </source>
</evidence>
<gene>
    <name evidence="1" type="ORF">HGR00_10085</name>
</gene>
<accession>A0A848P0Q9</accession>
<organism evidence="1 2">
    <name type="scientific">Ralstonia insidiosa</name>
    <dbReference type="NCBI Taxonomy" id="190721"/>
    <lineage>
        <taxon>Bacteria</taxon>
        <taxon>Pseudomonadati</taxon>
        <taxon>Pseudomonadota</taxon>
        <taxon>Betaproteobacteria</taxon>
        <taxon>Burkholderiales</taxon>
        <taxon>Burkholderiaceae</taxon>
        <taxon>Ralstonia</taxon>
    </lineage>
</organism>
<comment type="caution">
    <text evidence="1">The sequence shown here is derived from an EMBL/GenBank/DDBJ whole genome shotgun (WGS) entry which is preliminary data.</text>
</comment>
<protein>
    <submittedName>
        <fullName evidence="1">Uncharacterized protein</fullName>
    </submittedName>
</protein>